<proteinExistence type="predicted"/>
<name>A0A562JFI3_9FIRM</name>
<dbReference type="EMBL" id="VLKH01000003">
    <property type="protein sequence ID" value="TWH81655.1"/>
    <property type="molecule type" value="Genomic_DNA"/>
</dbReference>
<protein>
    <submittedName>
        <fullName evidence="2">Uncharacterized protein</fullName>
    </submittedName>
</protein>
<keyword evidence="1" id="KW-1133">Transmembrane helix</keyword>
<feature type="transmembrane region" description="Helical" evidence="1">
    <location>
        <begin position="101"/>
        <end position="122"/>
    </location>
</feature>
<keyword evidence="3" id="KW-1185">Reference proteome</keyword>
<dbReference type="AlphaFoldDB" id="A0A562JFI3"/>
<dbReference type="OrthoDB" id="2068515at2"/>
<feature type="transmembrane region" description="Helical" evidence="1">
    <location>
        <begin position="70"/>
        <end position="89"/>
    </location>
</feature>
<organism evidence="2 3">
    <name type="scientific">Sedimentibacter saalensis</name>
    <dbReference type="NCBI Taxonomy" id="130788"/>
    <lineage>
        <taxon>Bacteria</taxon>
        <taxon>Bacillati</taxon>
        <taxon>Bacillota</taxon>
        <taxon>Tissierellia</taxon>
        <taxon>Sedimentibacter</taxon>
    </lineage>
</organism>
<comment type="caution">
    <text evidence="2">The sequence shown here is derived from an EMBL/GenBank/DDBJ whole genome shotgun (WGS) entry which is preliminary data.</text>
</comment>
<evidence type="ECO:0000313" key="2">
    <source>
        <dbReference type="EMBL" id="TWH81655.1"/>
    </source>
</evidence>
<evidence type="ECO:0000313" key="3">
    <source>
        <dbReference type="Proteomes" id="UP000315343"/>
    </source>
</evidence>
<feature type="transmembrane region" description="Helical" evidence="1">
    <location>
        <begin position="45"/>
        <end position="63"/>
    </location>
</feature>
<reference evidence="2 3" key="1">
    <citation type="submission" date="2019-07" db="EMBL/GenBank/DDBJ databases">
        <title>Genomic Encyclopedia of Type Strains, Phase I: the one thousand microbial genomes (KMG-I) project.</title>
        <authorList>
            <person name="Kyrpides N."/>
        </authorList>
    </citation>
    <scope>NUCLEOTIDE SEQUENCE [LARGE SCALE GENOMIC DNA]</scope>
    <source>
        <strain evidence="2 3">DSM 13558</strain>
    </source>
</reference>
<sequence>MNKFQLYLQNHPKVLKRFILGYIIFAGCFVFPFGNEHFPFDFTKAYLVIASYGIIGLGFAGIYGTHKEKFVYAASLFLTVLGMICRYILEYGEVSNTMNFTLFNIVSYVAVIPVFTVAAYYFSIRYLIIKN</sequence>
<dbReference type="PROSITE" id="PS51257">
    <property type="entry name" value="PROKAR_LIPOPROTEIN"/>
    <property type="match status" value="1"/>
</dbReference>
<accession>A0A562JFI3</accession>
<dbReference type="RefSeq" id="WP_145081772.1">
    <property type="nucleotide sequence ID" value="NZ_DAMBUX010000031.1"/>
</dbReference>
<keyword evidence="1" id="KW-0472">Membrane</keyword>
<gene>
    <name evidence="2" type="ORF">LY60_01410</name>
</gene>
<evidence type="ECO:0000256" key="1">
    <source>
        <dbReference type="SAM" id="Phobius"/>
    </source>
</evidence>
<dbReference type="Proteomes" id="UP000315343">
    <property type="component" value="Unassembled WGS sequence"/>
</dbReference>
<keyword evidence="1" id="KW-0812">Transmembrane</keyword>
<feature type="transmembrane region" description="Helical" evidence="1">
    <location>
        <begin position="14"/>
        <end position="33"/>
    </location>
</feature>